<dbReference type="InterPro" id="IPR003614">
    <property type="entry name" value="Knottins"/>
</dbReference>
<evidence type="ECO:0000256" key="2">
    <source>
        <dbReference type="ARBA" id="ARBA00022525"/>
    </source>
</evidence>
<dbReference type="SMART" id="SM00505">
    <property type="entry name" value="Knot1"/>
    <property type="match status" value="1"/>
</dbReference>
<dbReference type="InterPro" id="IPR008176">
    <property type="entry name" value="Defensin_plant"/>
</dbReference>
<proteinExistence type="predicted"/>
<comment type="subcellular location">
    <subcellularLocation>
        <location evidence="1">Secreted</location>
    </subcellularLocation>
</comment>
<organism evidence="6 7">
    <name type="scientific">Solanum tuberosum</name>
    <name type="common">Potato</name>
    <dbReference type="NCBI Taxonomy" id="4113"/>
    <lineage>
        <taxon>Eukaryota</taxon>
        <taxon>Viridiplantae</taxon>
        <taxon>Streptophyta</taxon>
        <taxon>Embryophyta</taxon>
        <taxon>Tracheophyta</taxon>
        <taxon>Spermatophyta</taxon>
        <taxon>Magnoliopsida</taxon>
        <taxon>eudicotyledons</taxon>
        <taxon>Gunneridae</taxon>
        <taxon>Pentapetalae</taxon>
        <taxon>asterids</taxon>
        <taxon>lamiids</taxon>
        <taxon>Solanales</taxon>
        <taxon>Solanaceae</taxon>
        <taxon>Solanoideae</taxon>
        <taxon>Solaneae</taxon>
        <taxon>Solanum</taxon>
    </lineage>
</organism>
<evidence type="ECO:0000313" key="6">
    <source>
        <dbReference type="EMBL" id="KAH0742746.1"/>
    </source>
</evidence>
<dbReference type="PANTHER" id="PTHR33147">
    <property type="entry name" value="DEFENSIN-LIKE PROTEIN 1"/>
    <property type="match status" value="1"/>
</dbReference>
<dbReference type="EMBL" id="JAIVGD010000023">
    <property type="protein sequence ID" value="KAH0742746.1"/>
    <property type="molecule type" value="Genomic_DNA"/>
</dbReference>
<gene>
    <name evidence="6" type="ORF">KY290_030739</name>
</gene>
<evidence type="ECO:0000256" key="3">
    <source>
        <dbReference type="ARBA" id="ARBA00022729"/>
    </source>
</evidence>
<protein>
    <recommendedName>
        <fullName evidence="5">Knottins-like domain-containing protein</fullName>
    </recommendedName>
</protein>
<dbReference type="SUPFAM" id="SSF57095">
    <property type="entry name" value="Scorpion toxin-like"/>
    <property type="match status" value="1"/>
</dbReference>
<keyword evidence="3" id="KW-0732">Signal</keyword>
<dbReference type="Proteomes" id="UP000826656">
    <property type="component" value="Unassembled WGS sequence"/>
</dbReference>
<dbReference type="InterPro" id="IPR036574">
    <property type="entry name" value="Scorpion_toxin-like_sf"/>
</dbReference>
<keyword evidence="4" id="KW-1015">Disulfide bond</keyword>
<evidence type="ECO:0000256" key="4">
    <source>
        <dbReference type="ARBA" id="ARBA00023157"/>
    </source>
</evidence>
<sequence>MGPMRIAEARNCESLSHRFKGPCTRDSNCASVCETERFSGGNCHGFRRRCFCTKPC</sequence>
<dbReference type="PROSITE" id="PS00940">
    <property type="entry name" value="GAMMA_THIONIN"/>
    <property type="match status" value="1"/>
</dbReference>
<name>A0ABQ7U7F8_SOLTU</name>
<dbReference type="PANTHER" id="PTHR33147:SF114">
    <property type="entry name" value="DEFENSIN-LIKE PROTEIN P322"/>
    <property type="match status" value="1"/>
</dbReference>
<comment type="caution">
    <text evidence="6">The sequence shown here is derived from an EMBL/GenBank/DDBJ whole genome shotgun (WGS) entry which is preliminary data.</text>
</comment>
<keyword evidence="2" id="KW-0964">Secreted</keyword>
<dbReference type="Gene3D" id="3.30.30.10">
    <property type="entry name" value="Knottin, scorpion toxin-like"/>
    <property type="match status" value="1"/>
</dbReference>
<dbReference type="Pfam" id="PF00304">
    <property type="entry name" value="Gamma-thionin"/>
    <property type="match status" value="1"/>
</dbReference>
<accession>A0ABQ7U7F8</accession>
<dbReference type="PRINTS" id="PR00288">
    <property type="entry name" value="PUROTHIONIN"/>
</dbReference>
<feature type="domain" description="Knottins-like" evidence="5">
    <location>
        <begin position="11"/>
        <end position="56"/>
    </location>
</feature>
<dbReference type="CDD" id="cd00107">
    <property type="entry name" value="Knot1"/>
    <property type="match status" value="1"/>
</dbReference>
<evidence type="ECO:0000259" key="5">
    <source>
        <dbReference type="SMART" id="SM00505"/>
    </source>
</evidence>
<evidence type="ECO:0000313" key="7">
    <source>
        <dbReference type="Proteomes" id="UP000826656"/>
    </source>
</evidence>
<reference evidence="6 7" key="1">
    <citation type="journal article" date="2021" name="bioRxiv">
        <title>Chromosome-scale and haplotype-resolved genome assembly of a tetraploid potato cultivar.</title>
        <authorList>
            <person name="Sun H."/>
            <person name="Jiao W.-B."/>
            <person name="Krause K."/>
            <person name="Campoy J.A."/>
            <person name="Goel M."/>
            <person name="Folz-Donahue K."/>
            <person name="Kukat C."/>
            <person name="Huettel B."/>
            <person name="Schneeberger K."/>
        </authorList>
    </citation>
    <scope>NUCLEOTIDE SEQUENCE [LARGE SCALE GENOMIC DNA]</scope>
    <source>
        <strain evidence="6">SolTubOtavaFocal</strain>
        <tissue evidence="6">Leaves</tissue>
    </source>
</reference>
<evidence type="ECO:0000256" key="1">
    <source>
        <dbReference type="ARBA" id="ARBA00004613"/>
    </source>
</evidence>
<keyword evidence="7" id="KW-1185">Reference proteome</keyword>